<evidence type="ECO:0000313" key="1">
    <source>
        <dbReference type="EMBL" id="SOQ44818.1"/>
    </source>
</evidence>
<accession>A0A2H1VVI0</accession>
<dbReference type="EMBL" id="ODYU01004678">
    <property type="protein sequence ID" value="SOQ44818.1"/>
    <property type="molecule type" value="Genomic_DNA"/>
</dbReference>
<sequence length="123" mass="13679">MLRRRTDANTAAWERRDIRNLRVCWVSGIGEILKGCNWASGYLTHITQACFHVAFPVNIVKVLRIKRLLTSDVRSCGLPSGFTGALVRKAGVGTGWFLVSKSLTLPFVSPKAREVIGSLYFIN</sequence>
<dbReference type="AlphaFoldDB" id="A0A2H1VVI0"/>
<gene>
    <name evidence="1" type="ORF">SFRICE_005231</name>
</gene>
<protein>
    <submittedName>
        <fullName evidence="1">SFRICE_005231</fullName>
    </submittedName>
</protein>
<proteinExistence type="predicted"/>
<name>A0A2H1VVI0_SPOFR</name>
<reference evidence="1" key="1">
    <citation type="submission" date="2016-07" db="EMBL/GenBank/DDBJ databases">
        <authorList>
            <person name="Bretaudeau A."/>
        </authorList>
    </citation>
    <scope>NUCLEOTIDE SEQUENCE</scope>
    <source>
        <strain evidence="1">Rice</strain>
        <tissue evidence="1">Whole body</tissue>
    </source>
</reference>
<organism evidence="1">
    <name type="scientific">Spodoptera frugiperda</name>
    <name type="common">Fall armyworm</name>
    <dbReference type="NCBI Taxonomy" id="7108"/>
    <lineage>
        <taxon>Eukaryota</taxon>
        <taxon>Metazoa</taxon>
        <taxon>Ecdysozoa</taxon>
        <taxon>Arthropoda</taxon>
        <taxon>Hexapoda</taxon>
        <taxon>Insecta</taxon>
        <taxon>Pterygota</taxon>
        <taxon>Neoptera</taxon>
        <taxon>Endopterygota</taxon>
        <taxon>Lepidoptera</taxon>
        <taxon>Glossata</taxon>
        <taxon>Ditrysia</taxon>
        <taxon>Noctuoidea</taxon>
        <taxon>Noctuidae</taxon>
        <taxon>Amphipyrinae</taxon>
        <taxon>Spodoptera</taxon>
    </lineage>
</organism>